<dbReference type="EMBL" id="JBHSKL010000008">
    <property type="protein sequence ID" value="MFC5224356.1"/>
    <property type="molecule type" value="Genomic_DNA"/>
</dbReference>
<keyword evidence="1" id="KW-0472">Membrane</keyword>
<feature type="transmembrane region" description="Helical" evidence="1">
    <location>
        <begin position="12"/>
        <end position="41"/>
    </location>
</feature>
<evidence type="ECO:0000313" key="3">
    <source>
        <dbReference type="Proteomes" id="UP001596156"/>
    </source>
</evidence>
<dbReference type="CDD" id="cd07328">
    <property type="entry name" value="M48_Ste24p_like"/>
    <property type="match status" value="1"/>
</dbReference>
<keyword evidence="1" id="KW-0812">Transmembrane</keyword>
<dbReference type="RefSeq" id="WP_344645748.1">
    <property type="nucleotide sequence ID" value="NZ_BAAASS010000020.1"/>
</dbReference>
<evidence type="ECO:0000256" key="1">
    <source>
        <dbReference type="SAM" id="Phobius"/>
    </source>
</evidence>
<proteinExistence type="predicted"/>
<gene>
    <name evidence="2" type="ORF">ACFPN6_07030</name>
</gene>
<reference evidence="3" key="1">
    <citation type="journal article" date="2019" name="Int. J. Syst. Evol. Microbiol.">
        <title>The Global Catalogue of Microorganisms (GCM) 10K type strain sequencing project: providing services to taxonomists for standard genome sequencing and annotation.</title>
        <authorList>
            <consortium name="The Broad Institute Genomics Platform"/>
            <consortium name="The Broad Institute Genome Sequencing Center for Infectious Disease"/>
            <person name="Wu L."/>
            <person name="Ma J."/>
        </authorList>
    </citation>
    <scope>NUCLEOTIDE SEQUENCE [LARGE SCALE GENOMIC DNA]</scope>
    <source>
        <strain evidence="3">CCM 8479</strain>
    </source>
</reference>
<sequence length="148" mass="16138">MAVSALVHLVTGGLVVGGALLIVLGWETIVQPVLGLFLIFLAAELRPRFGKVDEERLLRRAGVPRLFALLDDIAEAVGTRGFDAVRLTQDFAISAVPFGLRRRRLDIGLALWETLTPQQRIACPARARGHFAAGDVRHNLMVRTALPP</sequence>
<accession>A0ABW0D4D0</accession>
<comment type="caution">
    <text evidence="2">The sequence shown here is derived from an EMBL/GenBank/DDBJ whole genome shotgun (WGS) entry which is preliminary data.</text>
</comment>
<dbReference type="Proteomes" id="UP001596156">
    <property type="component" value="Unassembled WGS sequence"/>
</dbReference>
<evidence type="ECO:0000313" key="2">
    <source>
        <dbReference type="EMBL" id="MFC5224356.1"/>
    </source>
</evidence>
<keyword evidence="3" id="KW-1185">Reference proteome</keyword>
<protein>
    <submittedName>
        <fullName evidence="2">M48 family metallopeptidase</fullName>
    </submittedName>
</protein>
<organism evidence="2 3">
    <name type="scientific">Streptomyces fimbriatus</name>
    <dbReference type="NCBI Taxonomy" id="68197"/>
    <lineage>
        <taxon>Bacteria</taxon>
        <taxon>Bacillati</taxon>
        <taxon>Actinomycetota</taxon>
        <taxon>Actinomycetes</taxon>
        <taxon>Kitasatosporales</taxon>
        <taxon>Streptomycetaceae</taxon>
        <taxon>Streptomyces</taxon>
    </lineage>
</organism>
<name>A0ABW0D4D0_STRFI</name>
<keyword evidence="1" id="KW-1133">Transmembrane helix</keyword>